<evidence type="ECO:0000313" key="2">
    <source>
        <dbReference type="EMBL" id="CBA03639.1"/>
    </source>
</evidence>
<dbReference type="EMBL" id="AM889137">
    <property type="protein sequence ID" value="CBA03639.1"/>
    <property type="molecule type" value="Genomic_DNA"/>
</dbReference>
<evidence type="ECO:0000256" key="1">
    <source>
        <dbReference type="SAM" id="MobiDB-lite"/>
    </source>
</evidence>
<accession>C6SA59</accession>
<dbReference type="AlphaFoldDB" id="C6SA59"/>
<feature type="compositionally biased region" description="Low complexity" evidence="1">
    <location>
        <begin position="14"/>
        <end position="23"/>
    </location>
</feature>
<protein>
    <submittedName>
        <fullName evidence="2">Uncharacterized protein</fullName>
    </submittedName>
</protein>
<name>C6SA59_NEIME</name>
<sequence length="33" mass="3406">MPTGLDSRLRGNDDSGISDGSGIPDKVDFQGVV</sequence>
<reference evidence="2" key="1">
    <citation type="journal article" date="2008" name="Proc. Natl. Acad. Sci. U.S.A.">
        <title>Whole-genome comparison of disease and carriage strains provides insights into virulence evolution in Neisseria meningitidis.</title>
        <authorList>
            <person name="Schoen C."/>
            <person name="Blom J."/>
            <person name="Claus H."/>
            <person name="Schramm-Glueck A."/>
            <person name="Brandt P."/>
            <person name="Mueller T."/>
            <person name="Goesmann A."/>
            <person name="Joseph B."/>
            <person name="Konietzny S."/>
            <person name="Kurzai O."/>
            <person name="Schmitt C."/>
            <person name="Friedrich T."/>
            <person name="Linke B."/>
            <person name="Vogel U."/>
            <person name="Frosch M."/>
        </authorList>
    </citation>
    <scope>NUCLEOTIDE SEQUENCE</scope>
    <source>
        <strain evidence="2">Alpha153</strain>
    </source>
</reference>
<gene>
    <name evidence="2" type="ORF">NME_0170</name>
</gene>
<organism evidence="2">
    <name type="scientific">Neisseria meningitidis alpha153</name>
    <dbReference type="NCBI Taxonomy" id="663926"/>
    <lineage>
        <taxon>Bacteria</taxon>
        <taxon>Pseudomonadati</taxon>
        <taxon>Pseudomonadota</taxon>
        <taxon>Betaproteobacteria</taxon>
        <taxon>Neisseriales</taxon>
        <taxon>Neisseriaceae</taxon>
        <taxon>Neisseria</taxon>
    </lineage>
</organism>
<feature type="region of interest" description="Disordered" evidence="1">
    <location>
        <begin position="1"/>
        <end position="33"/>
    </location>
</feature>
<proteinExistence type="predicted"/>